<comment type="caution">
    <text evidence="2">The sequence shown here is derived from an EMBL/GenBank/DDBJ whole genome shotgun (WGS) entry which is preliminary data.</text>
</comment>
<reference evidence="2 3" key="1">
    <citation type="submission" date="2020-07" db="EMBL/GenBank/DDBJ databases">
        <title>Sequencing the genomes of 1000 actinobacteria strains.</title>
        <authorList>
            <person name="Klenk H.-P."/>
        </authorList>
    </citation>
    <scope>NUCLEOTIDE SEQUENCE [LARGE SCALE GENOMIC DNA]</scope>
    <source>
        <strain evidence="2 3">DSM 42178</strain>
    </source>
</reference>
<evidence type="ECO:0000256" key="1">
    <source>
        <dbReference type="SAM" id="SignalP"/>
    </source>
</evidence>
<proteinExistence type="predicted"/>
<dbReference type="AlphaFoldDB" id="A0A852ZZZ6"/>
<dbReference type="EMBL" id="JACBZD010000002">
    <property type="protein sequence ID" value="NYI07695.1"/>
    <property type="molecule type" value="Genomic_DNA"/>
</dbReference>
<sequence>MSIRRRVAAIGATIVGLAALSACEQPTPLATAVNGSTSVHTEAGCYAGGEALPEEQIQACFTEDPETSAVMDVEVGDRLRVGVEPEIAEDGWFLALDGQQLTDPTEKTFVTVGQMNQQLFANNPEEVKLQIVQGTSSEVIGVWTFKLRLAQG</sequence>
<keyword evidence="1" id="KW-0732">Signal</keyword>
<evidence type="ECO:0000313" key="3">
    <source>
        <dbReference type="Proteomes" id="UP000567795"/>
    </source>
</evidence>
<feature type="chain" id="PRO_5039190535" description="DUF2771 domain-containing protein" evidence="1">
    <location>
        <begin position="25"/>
        <end position="152"/>
    </location>
</feature>
<feature type="signal peptide" evidence="1">
    <location>
        <begin position="1"/>
        <end position="24"/>
    </location>
</feature>
<evidence type="ECO:0000313" key="2">
    <source>
        <dbReference type="EMBL" id="NYI07695.1"/>
    </source>
</evidence>
<protein>
    <recommendedName>
        <fullName evidence="4">DUF2771 domain-containing protein</fullName>
    </recommendedName>
</protein>
<keyword evidence="3" id="KW-1185">Reference proteome</keyword>
<organism evidence="2 3">
    <name type="scientific">Allostreptomyces psammosilenae</name>
    <dbReference type="NCBI Taxonomy" id="1892865"/>
    <lineage>
        <taxon>Bacteria</taxon>
        <taxon>Bacillati</taxon>
        <taxon>Actinomycetota</taxon>
        <taxon>Actinomycetes</taxon>
        <taxon>Kitasatosporales</taxon>
        <taxon>Streptomycetaceae</taxon>
        <taxon>Allostreptomyces</taxon>
    </lineage>
</organism>
<gene>
    <name evidence="2" type="ORF">FHU37_004724</name>
</gene>
<dbReference type="Proteomes" id="UP000567795">
    <property type="component" value="Unassembled WGS sequence"/>
</dbReference>
<dbReference type="RefSeq" id="WP_179816659.1">
    <property type="nucleotide sequence ID" value="NZ_JACBZD010000002.1"/>
</dbReference>
<evidence type="ECO:0008006" key="4">
    <source>
        <dbReference type="Google" id="ProtNLM"/>
    </source>
</evidence>
<accession>A0A852ZZZ6</accession>
<name>A0A852ZZZ6_9ACTN</name>
<dbReference type="PROSITE" id="PS51257">
    <property type="entry name" value="PROKAR_LIPOPROTEIN"/>
    <property type="match status" value="1"/>
</dbReference>